<proteinExistence type="predicted"/>
<dbReference type="EMBL" id="CXOI01000047">
    <property type="protein sequence ID" value="CTP89454.1"/>
    <property type="molecule type" value="Genomic_DNA"/>
</dbReference>
<sequence>MVRSTRFCKRISAGAATLQCKVRSAQAPPSL</sequence>
<evidence type="ECO:0000313" key="2">
    <source>
        <dbReference type="Proteomes" id="UP000046187"/>
    </source>
</evidence>
<keyword evidence="2" id="KW-1185">Reference proteome</keyword>
<protein>
    <submittedName>
        <fullName evidence="1">Uncharacterized protein</fullName>
    </submittedName>
</protein>
<accession>A0A0K2ZZ46</accession>
<organism evidence="1 2">
    <name type="scientific">Xanthomonas graminis pv. arrhenatheri LMG 727</name>
    <dbReference type="NCBI Taxonomy" id="1195923"/>
    <lineage>
        <taxon>Bacteria</taxon>
        <taxon>Pseudomonadati</taxon>
        <taxon>Pseudomonadota</taxon>
        <taxon>Gammaproteobacteria</taxon>
        <taxon>Lysobacterales</taxon>
        <taxon>Lysobacteraceae</taxon>
        <taxon>Xanthomonas</taxon>
        <taxon>Xanthomonas translucens group</taxon>
        <taxon>Xanthomonas graminis</taxon>
    </lineage>
</organism>
<reference evidence="2" key="1">
    <citation type="submission" date="2015-07" db="EMBL/GenBank/DDBJ databases">
        <authorList>
            <person name="Wibberg D."/>
        </authorList>
    </citation>
    <scope>NUCLEOTIDE SEQUENCE [LARGE SCALE GENOMIC DNA]</scope>
</reference>
<evidence type="ECO:0000313" key="1">
    <source>
        <dbReference type="EMBL" id="CTP89454.1"/>
    </source>
</evidence>
<name>A0A0K2ZZ46_9XANT</name>
<dbReference type="Proteomes" id="UP000046187">
    <property type="component" value="Unassembled WGS sequence"/>
</dbReference>
<gene>
    <name evidence="1" type="ORF">XTALMG727_2720</name>
</gene>
<dbReference type="AlphaFoldDB" id="A0A0K2ZZ46"/>